<keyword evidence="1" id="KW-0805">Transcription regulation</keyword>
<dbReference type="Pfam" id="PF00392">
    <property type="entry name" value="GntR"/>
    <property type="match status" value="1"/>
</dbReference>
<feature type="region of interest" description="Disordered" evidence="4">
    <location>
        <begin position="212"/>
        <end position="235"/>
    </location>
</feature>
<reference evidence="6" key="1">
    <citation type="submission" date="2022-01" db="EMBL/GenBank/DDBJ databases">
        <title>Genome-Based Taxonomic Classification of the Phylum Actinobacteria.</title>
        <authorList>
            <person name="Gao Y."/>
        </authorList>
    </citation>
    <scope>NUCLEOTIDE SEQUENCE</scope>
    <source>
        <strain evidence="6">KLBMP 8922</strain>
    </source>
</reference>
<dbReference type="InterPro" id="IPR008920">
    <property type="entry name" value="TF_FadR/GntR_C"/>
</dbReference>
<evidence type="ECO:0000256" key="2">
    <source>
        <dbReference type="ARBA" id="ARBA00023125"/>
    </source>
</evidence>
<keyword evidence="2" id="KW-0238">DNA-binding</keyword>
<dbReference type="InterPro" id="IPR036390">
    <property type="entry name" value="WH_DNA-bd_sf"/>
</dbReference>
<dbReference type="SMART" id="SM00895">
    <property type="entry name" value="FCD"/>
    <property type="match status" value="1"/>
</dbReference>
<evidence type="ECO:0000256" key="3">
    <source>
        <dbReference type="ARBA" id="ARBA00023163"/>
    </source>
</evidence>
<dbReference type="InterPro" id="IPR036388">
    <property type="entry name" value="WH-like_DNA-bd_sf"/>
</dbReference>
<organism evidence="6 7">
    <name type="scientific">Yinghuangia soli</name>
    <dbReference type="NCBI Taxonomy" id="2908204"/>
    <lineage>
        <taxon>Bacteria</taxon>
        <taxon>Bacillati</taxon>
        <taxon>Actinomycetota</taxon>
        <taxon>Actinomycetes</taxon>
        <taxon>Kitasatosporales</taxon>
        <taxon>Streptomycetaceae</taxon>
        <taxon>Yinghuangia</taxon>
    </lineage>
</organism>
<dbReference type="InterPro" id="IPR000524">
    <property type="entry name" value="Tscrpt_reg_HTH_GntR"/>
</dbReference>
<evidence type="ECO:0000256" key="4">
    <source>
        <dbReference type="SAM" id="MobiDB-lite"/>
    </source>
</evidence>
<dbReference type="EMBL" id="JAKFHA010000024">
    <property type="protein sequence ID" value="MCF2531497.1"/>
    <property type="molecule type" value="Genomic_DNA"/>
</dbReference>
<dbReference type="CDD" id="cd07377">
    <property type="entry name" value="WHTH_GntR"/>
    <property type="match status" value="1"/>
</dbReference>
<dbReference type="Gene3D" id="1.20.120.530">
    <property type="entry name" value="GntR ligand-binding domain-like"/>
    <property type="match status" value="1"/>
</dbReference>
<dbReference type="GO" id="GO:0003677">
    <property type="term" value="F:DNA binding"/>
    <property type="evidence" value="ECO:0007669"/>
    <property type="project" value="UniProtKB-KW"/>
</dbReference>
<dbReference type="GO" id="GO:0003700">
    <property type="term" value="F:DNA-binding transcription factor activity"/>
    <property type="evidence" value="ECO:0007669"/>
    <property type="project" value="InterPro"/>
</dbReference>
<dbReference type="Pfam" id="PF07729">
    <property type="entry name" value="FCD"/>
    <property type="match status" value="1"/>
</dbReference>
<dbReference type="PRINTS" id="PR00035">
    <property type="entry name" value="HTHGNTR"/>
</dbReference>
<dbReference type="SUPFAM" id="SSF48008">
    <property type="entry name" value="GntR ligand-binding domain-like"/>
    <property type="match status" value="1"/>
</dbReference>
<evidence type="ECO:0000259" key="5">
    <source>
        <dbReference type="PROSITE" id="PS50949"/>
    </source>
</evidence>
<evidence type="ECO:0000313" key="6">
    <source>
        <dbReference type="EMBL" id="MCF2531497.1"/>
    </source>
</evidence>
<dbReference type="InterPro" id="IPR011711">
    <property type="entry name" value="GntR_C"/>
</dbReference>
<dbReference type="SUPFAM" id="SSF46785">
    <property type="entry name" value="Winged helix' DNA-binding domain"/>
    <property type="match status" value="1"/>
</dbReference>
<dbReference type="Gene3D" id="1.10.10.10">
    <property type="entry name" value="Winged helix-like DNA-binding domain superfamily/Winged helix DNA-binding domain"/>
    <property type="match status" value="1"/>
</dbReference>
<proteinExistence type="predicted"/>
<keyword evidence="7" id="KW-1185">Reference proteome</keyword>
<feature type="domain" description="HTH gntR-type" evidence="5">
    <location>
        <begin position="2"/>
        <end position="69"/>
    </location>
</feature>
<accession>A0AA41U542</accession>
<dbReference type="PANTHER" id="PTHR43537:SF24">
    <property type="entry name" value="GLUCONATE OPERON TRANSCRIPTIONAL REPRESSOR"/>
    <property type="match status" value="1"/>
</dbReference>
<gene>
    <name evidence="6" type="ORF">LZ495_30380</name>
</gene>
<dbReference type="AlphaFoldDB" id="A0AA41U542"/>
<dbReference type="PROSITE" id="PS50949">
    <property type="entry name" value="HTH_GNTR"/>
    <property type="match status" value="1"/>
</dbReference>
<name>A0AA41U542_9ACTN</name>
<dbReference type="SMART" id="SM00345">
    <property type="entry name" value="HTH_GNTR"/>
    <property type="match status" value="1"/>
</dbReference>
<dbReference type="RefSeq" id="WP_235056146.1">
    <property type="nucleotide sequence ID" value="NZ_JAKFHA010000024.1"/>
</dbReference>
<keyword evidence="3" id="KW-0804">Transcription</keyword>
<sequence>MDRAADRVYEALRAGILDGSRRGGSRLTETGLAEELNASRTPVREALRRLAAEGLVDTAPHKGARVTDWTPHDLEELYDLRSELEAHAAERAATRVGEEDLVRLAGLADQLEQQARRAQPDLEAVARINADFHDCIQAAASSRRLAAVLRSVVRVPLVLSTYHRYSPEDLRRSCAHHRELVQAFRAKDGRWARAVMTAHIAAAKDVLMRTREHPAGQPAEHPPTHFVPDSIPEPR</sequence>
<dbReference type="Proteomes" id="UP001165378">
    <property type="component" value="Unassembled WGS sequence"/>
</dbReference>
<comment type="caution">
    <text evidence="6">The sequence shown here is derived from an EMBL/GenBank/DDBJ whole genome shotgun (WGS) entry which is preliminary data.</text>
</comment>
<evidence type="ECO:0000313" key="7">
    <source>
        <dbReference type="Proteomes" id="UP001165378"/>
    </source>
</evidence>
<protein>
    <submittedName>
        <fullName evidence="6">GntR family transcriptional regulator</fullName>
    </submittedName>
</protein>
<evidence type="ECO:0000256" key="1">
    <source>
        <dbReference type="ARBA" id="ARBA00023015"/>
    </source>
</evidence>
<dbReference type="PANTHER" id="PTHR43537">
    <property type="entry name" value="TRANSCRIPTIONAL REGULATOR, GNTR FAMILY"/>
    <property type="match status" value="1"/>
</dbReference>